<dbReference type="GO" id="GO:0009279">
    <property type="term" value="C:cell outer membrane"/>
    <property type="evidence" value="ECO:0007669"/>
    <property type="project" value="UniProtKB-SubCell"/>
</dbReference>
<feature type="coiled-coil region" evidence="7">
    <location>
        <begin position="305"/>
        <end position="364"/>
    </location>
</feature>
<proteinExistence type="predicted"/>
<evidence type="ECO:0000256" key="4">
    <source>
        <dbReference type="ARBA" id="ARBA00022692"/>
    </source>
</evidence>
<comment type="subcellular location">
    <subcellularLocation>
        <location evidence="1">Cell outer membrane</location>
    </subcellularLocation>
</comment>
<dbReference type="PANTHER" id="PTHR30026">
    <property type="entry name" value="OUTER MEMBRANE PROTEIN TOLC"/>
    <property type="match status" value="1"/>
</dbReference>
<dbReference type="GO" id="GO:1990281">
    <property type="term" value="C:efflux pump complex"/>
    <property type="evidence" value="ECO:0007669"/>
    <property type="project" value="TreeGrafter"/>
</dbReference>
<keyword evidence="2" id="KW-0813">Transport</keyword>
<evidence type="ECO:0000256" key="1">
    <source>
        <dbReference type="ARBA" id="ARBA00004442"/>
    </source>
</evidence>
<dbReference type="AlphaFoldDB" id="A0A381UBQ6"/>
<gene>
    <name evidence="8" type="ORF">METZ01_LOCUS78484</name>
</gene>
<dbReference type="GO" id="GO:0015562">
    <property type="term" value="F:efflux transmembrane transporter activity"/>
    <property type="evidence" value="ECO:0007669"/>
    <property type="project" value="InterPro"/>
</dbReference>
<dbReference type="Gene3D" id="1.20.1600.10">
    <property type="entry name" value="Outer membrane efflux proteins (OEP)"/>
    <property type="match status" value="1"/>
</dbReference>
<sequence>MENDNDNWDLSLSQKLVTGANYQFDFTNNRNKTNSKTAGLNPSYSSEFQLSLTQPLLKNFGVDLNKRNIHIANNDVDISDYEFKAKAIDVVSDVENTYWDFVFTLGDLEVKQKSLERAKDLQKRVKAQVLVGIMAPIETLQAESEVASREEFLLTAQDVIEDNQDKLKNILNIDFSSPEGLSPIYPSSQADVLMEDFNFNEIVKMALANRPDYLAKKKDLENKDILVKYQENQIYPSVDLVGSLGINGLSGEAITITSGTFQGTSAYGGSYGDSLSDALSTEYYNWEFGVKFSYPLGNRSAKSKLSASRLEKAQLILSIKDLEKKIILEVRESARQLKTDSKRIKAATVAKKLSEEKLKAEEKKFEVGLSTSFNVLKFQEDLAEAQSNEIKTIIDYKQSRIRFRKSTASTLKHHDVMLTTKEIT</sequence>
<dbReference type="Pfam" id="PF02321">
    <property type="entry name" value="OEP"/>
    <property type="match status" value="2"/>
</dbReference>
<reference evidence="8" key="1">
    <citation type="submission" date="2018-05" db="EMBL/GenBank/DDBJ databases">
        <authorList>
            <person name="Lanie J.A."/>
            <person name="Ng W.-L."/>
            <person name="Kazmierczak K.M."/>
            <person name="Andrzejewski T.M."/>
            <person name="Davidsen T.M."/>
            <person name="Wayne K.J."/>
            <person name="Tettelin H."/>
            <person name="Glass J.I."/>
            <person name="Rusch D."/>
            <person name="Podicherti R."/>
            <person name="Tsui H.-C.T."/>
            <person name="Winkler M.E."/>
        </authorList>
    </citation>
    <scope>NUCLEOTIDE SEQUENCE</scope>
</reference>
<evidence type="ECO:0000256" key="5">
    <source>
        <dbReference type="ARBA" id="ARBA00023136"/>
    </source>
</evidence>
<evidence type="ECO:0000256" key="7">
    <source>
        <dbReference type="SAM" id="Coils"/>
    </source>
</evidence>
<dbReference type="InterPro" id="IPR003423">
    <property type="entry name" value="OMP_efflux"/>
</dbReference>
<evidence type="ECO:0000256" key="3">
    <source>
        <dbReference type="ARBA" id="ARBA00022452"/>
    </source>
</evidence>
<evidence type="ECO:0000256" key="2">
    <source>
        <dbReference type="ARBA" id="ARBA00022448"/>
    </source>
</evidence>
<protein>
    <recommendedName>
        <fullName evidence="9">TolC family protein</fullName>
    </recommendedName>
</protein>
<keyword evidence="3" id="KW-1134">Transmembrane beta strand</keyword>
<evidence type="ECO:0000313" key="8">
    <source>
        <dbReference type="EMBL" id="SVA25630.1"/>
    </source>
</evidence>
<dbReference type="PANTHER" id="PTHR30026:SF23">
    <property type="entry name" value="TO APRF-PUTATIVE OUTER MEMBRANE EFFLUX PROTEIN OR SECRETED ALKALINE PHOSPHATASE-RELATED"/>
    <property type="match status" value="1"/>
</dbReference>
<keyword evidence="7" id="KW-0175">Coiled coil</keyword>
<dbReference type="InterPro" id="IPR051906">
    <property type="entry name" value="TolC-like"/>
</dbReference>
<evidence type="ECO:0008006" key="9">
    <source>
        <dbReference type="Google" id="ProtNLM"/>
    </source>
</evidence>
<name>A0A381UBQ6_9ZZZZ</name>
<organism evidence="8">
    <name type="scientific">marine metagenome</name>
    <dbReference type="NCBI Taxonomy" id="408172"/>
    <lineage>
        <taxon>unclassified sequences</taxon>
        <taxon>metagenomes</taxon>
        <taxon>ecological metagenomes</taxon>
    </lineage>
</organism>
<accession>A0A381UBQ6</accession>
<keyword evidence="6" id="KW-0998">Cell outer membrane</keyword>
<dbReference type="SUPFAM" id="SSF56954">
    <property type="entry name" value="Outer membrane efflux proteins (OEP)"/>
    <property type="match status" value="1"/>
</dbReference>
<dbReference type="GO" id="GO:0015288">
    <property type="term" value="F:porin activity"/>
    <property type="evidence" value="ECO:0007669"/>
    <property type="project" value="TreeGrafter"/>
</dbReference>
<evidence type="ECO:0000256" key="6">
    <source>
        <dbReference type="ARBA" id="ARBA00023237"/>
    </source>
</evidence>
<keyword evidence="5" id="KW-0472">Membrane</keyword>
<keyword evidence="4" id="KW-0812">Transmembrane</keyword>
<dbReference type="EMBL" id="UINC01006123">
    <property type="protein sequence ID" value="SVA25630.1"/>
    <property type="molecule type" value="Genomic_DNA"/>
</dbReference>